<evidence type="ECO:0000313" key="2">
    <source>
        <dbReference type="Proteomes" id="UP001596977"/>
    </source>
</evidence>
<dbReference type="EMBL" id="JBHTJG010000010">
    <property type="protein sequence ID" value="MFD0948130.1"/>
    <property type="molecule type" value="Genomic_DNA"/>
</dbReference>
<name>A0ABW3HBR3_9SPHN</name>
<keyword evidence="2" id="KW-1185">Reference proteome</keyword>
<evidence type="ECO:0000313" key="1">
    <source>
        <dbReference type="EMBL" id="MFD0948130.1"/>
    </source>
</evidence>
<accession>A0ABW3HBR3</accession>
<organism evidence="1 2">
    <name type="scientific">Sphingomonas canadensis</name>
    <dbReference type="NCBI Taxonomy" id="1219257"/>
    <lineage>
        <taxon>Bacteria</taxon>
        <taxon>Pseudomonadati</taxon>
        <taxon>Pseudomonadota</taxon>
        <taxon>Alphaproteobacteria</taxon>
        <taxon>Sphingomonadales</taxon>
        <taxon>Sphingomonadaceae</taxon>
        <taxon>Sphingomonas</taxon>
    </lineage>
</organism>
<dbReference type="RefSeq" id="WP_264945966.1">
    <property type="nucleotide sequence ID" value="NZ_JAPDRA010000010.1"/>
</dbReference>
<sequence>MTAEAGMARRGGDRNDDALRRCAAPRLAGIEAARAEAEARNRAQVRAARQARVERRAIEAEWRAAGGLRCEATPETLYRARRTRQGALARLAISGAITADQLAAAEAIRAVAERIGRDAAMRTASLETRVDGGRRGGAFFERLRDVREERAYRAWSAALGRWRPLVLAMIVEDLGIKRAARRYRAGELQAKRALGRALDDWPETLDGVRRSVDEVDVRLAHIRAGV</sequence>
<comment type="caution">
    <text evidence="1">The sequence shown here is derived from an EMBL/GenBank/DDBJ whole genome shotgun (WGS) entry which is preliminary data.</text>
</comment>
<reference evidence="2" key="1">
    <citation type="journal article" date="2019" name="Int. J. Syst. Evol. Microbiol.">
        <title>The Global Catalogue of Microorganisms (GCM) 10K type strain sequencing project: providing services to taxonomists for standard genome sequencing and annotation.</title>
        <authorList>
            <consortium name="The Broad Institute Genomics Platform"/>
            <consortium name="The Broad Institute Genome Sequencing Center for Infectious Disease"/>
            <person name="Wu L."/>
            <person name="Ma J."/>
        </authorList>
    </citation>
    <scope>NUCLEOTIDE SEQUENCE [LARGE SCALE GENOMIC DNA]</scope>
    <source>
        <strain evidence="2">CCUG 62982</strain>
    </source>
</reference>
<protein>
    <submittedName>
        <fullName evidence="1">Uncharacterized protein</fullName>
    </submittedName>
</protein>
<proteinExistence type="predicted"/>
<dbReference type="Proteomes" id="UP001596977">
    <property type="component" value="Unassembled WGS sequence"/>
</dbReference>
<gene>
    <name evidence="1" type="ORF">ACFQ1E_17435</name>
</gene>